<proteinExistence type="predicted"/>
<feature type="chain" id="PRO_5046312929" evidence="1">
    <location>
        <begin position="23"/>
        <end position="183"/>
    </location>
</feature>
<sequence length="183" mass="20435">MKRKLFVITGLVAVALVAYLFAVNGKTNTQTETKTEDIKQLVHDYSVGKKENENASITSQELVVTDKDANESTYSLPEDEFFVSIAPYVENTHPCAVHSLTGCQGEMVNEEFSVYIEDTEGNVILDQTTQSQSNGFVDLWLPRDKTYRVTFTHDGKTAQSEVSTFENDNTCITTMQLNENKSA</sequence>
<reference evidence="2 3" key="1">
    <citation type="submission" date="2023-06" db="EMBL/GenBank/DDBJ databases">
        <title>Aquibacillus rhizosphaerae LR5S19.</title>
        <authorList>
            <person name="Sun J.-Q."/>
        </authorList>
    </citation>
    <scope>NUCLEOTIDE SEQUENCE [LARGE SCALE GENOMIC DNA]</scope>
    <source>
        <strain evidence="2 3">LR5S19</strain>
    </source>
</reference>
<dbReference type="InterPro" id="IPR047808">
    <property type="entry name" value="CueP-like"/>
</dbReference>
<dbReference type="RefSeq" id="WP_285931679.1">
    <property type="nucleotide sequence ID" value="NZ_JASTZU010000031.1"/>
</dbReference>
<comment type="caution">
    <text evidence="2">The sequence shown here is derived from an EMBL/GenBank/DDBJ whole genome shotgun (WGS) entry which is preliminary data.</text>
</comment>
<dbReference type="Pfam" id="PF21172">
    <property type="entry name" value="CueP"/>
    <property type="match status" value="1"/>
</dbReference>
<dbReference type="EMBL" id="JASTZU010000031">
    <property type="protein sequence ID" value="MDL4840596.1"/>
    <property type="molecule type" value="Genomic_DNA"/>
</dbReference>
<keyword evidence="3" id="KW-1185">Reference proteome</keyword>
<protein>
    <submittedName>
        <fullName evidence="2">CueP family metal-binding protein</fullName>
    </submittedName>
</protein>
<accession>A0ABT7L3Z7</accession>
<dbReference type="Gene3D" id="2.60.40.3700">
    <property type="match status" value="1"/>
</dbReference>
<organism evidence="2 3">
    <name type="scientific">Aquibacillus rhizosphaerae</name>
    <dbReference type="NCBI Taxonomy" id="3051431"/>
    <lineage>
        <taxon>Bacteria</taxon>
        <taxon>Bacillati</taxon>
        <taxon>Bacillota</taxon>
        <taxon>Bacilli</taxon>
        <taxon>Bacillales</taxon>
        <taxon>Bacillaceae</taxon>
        <taxon>Aquibacillus</taxon>
    </lineage>
</organism>
<evidence type="ECO:0000256" key="1">
    <source>
        <dbReference type="SAM" id="SignalP"/>
    </source>
</evidence>
<evidence type="ECO:0000313" key="2">
    <source>
        <dbReference type="EMBL" id="MDL4840596.1"/>
    </source>
</evidence>
<dbReference type="Proteomes" id="UP001235343">
    <property type="component" value="Unassembled WGS sequence"/>
</dbReference>
<name>A0ABT7L3Z7_9BACI</name>
<evidence type="ECO:0000313" key="3">
    <source>
        <dbReference type="Proteomes" id="UP001235343"/>
    </source>
</evidence>
<dbReference type="NCBIfam" id="NF038094">
    <property type="entry name" value="CueP_fam"/>
    <property type="match status" value="1"/>
</dbReference>
<keyword evidence="1" id="KW-0732">Signal</keyword>
<gene>
    <name evidence="2" type="ORF">QQS35_09070</name>
</gene>
<feature type="signal peptide" evidence="1">
    <location>
        <begin position="1"/>
        <end position="22"/>
    </location>
</feature>